<name>A0A1F5WNQ1_9BACT</name>
<comment type="caution">
    <text evidence="1">The sequence shown here is derived from an EMBL/GenBank/DDBJ whole genome shotgun (WGS) entry which is preliminary data.</text>
</comment>
<proteinExistence type="predicted"/>
<evidence type="ECO:0000313" key="2">
    <source>
        <dbReference type="Proteomes" id="UP000177723"/>
    </source>
</evidence>
<gene>
    <name evidence="1" type="ORF">A3F23_03995</name>
</gene>
<evidence type="ECO:0000313" key="1">
    <source>
        <dbReference type="EMBL" id="OGF77283.1"/>
    </source>
</evidence>
<dbReference type="EMBL" id="MFHT01000023">
    <property type="protein sequence ID" value="OGF77283.1"/>
    <property type="molecule type" value="Genomic_DNA"/>
</dbReference>
<protein>
    <submittedName>
        <fullName evidence="1">Uncharacterized protein</fullName>
    </submittedName>
</protein>
<reference evidence="1 2" key="1">
    <citation type="journal article" date="2016" name="Nat. Commun.">
        <title>Thousands of microbial genomes shed light on interconnected biogeochemical processes in an aquifer system.</title>
        <authorList>
            <person name="Anantharaman K."/>
            <person name="Brown C.T."/>
            <person name="Hug L.A."/>
            <person name="Sharon I."/>
            <person name="Castelle C.J."/>
            <person name="Probst A.J."/>
            <person name="Thomas B.C."/>
            <person name="Singh A."/>
            <person name="Wilkins M.J."/>
            <person name="Karaoz U."/>
            <person name="Brodie E.L."/>
            <person name="Williams K.H."/>
            <person name="Hubbard S.S."/>
            <person name="Banfield J.F."/>
        </authorList>
    </citation>
    <scope>NUCLEOTIDE SEQUENCE [LARGE SCALE GENOMIC DNA]</scope>
</reference>
<sequence>MTIISEAVEGIVRHAVEKARRGRRPSLSFFGVVRNPMLALGLAKKLAGAQTAEEQFALTKEFFDHEKKRATRRQERNAQNHARHMANLAKRVRATTEIFLGGEEVVVIDGYDEFMKIAKLAVRHSGGQLRLAYQEQNASKKHMRVGHFLKLDQERLGADIETYSALVTTRGWEPVLVKFFNDVLLQIEKRLPKAYEKATEALHGLGF</sequence>
<organism evidence="1 2">
    <name type="scientific">Candidatus Giovannonibacteria bacterium RIFCSPHIGHO2_12_FULL_43_15</name>
    <dbReference type="NCBI Taxonomy" id="1798341"/>
    <lineage>
        <taxon>Bacteria</taxon>
        <taxon>Candidatus Giovannoniibacteriota</taxon>
    </lineage>
</organism>
<accession>A0A1F5WNQ1</accession>
<dbReference type="AlphaFoldDB" id="A0A1F5WNQ1"/>
<dbReference type="Proteomes" id="UP000177723">
    <property type="component" value="Unassembled WGS sequence"/>
</dbReference>